<comment type="caution">
    <text evidence="1">The sequence shown here is derived from an EMBL/GenBank/DDBJ whole genome shotgun (WGS) entry which is preliminary data.</text>
</comment>
<accession>A0AAW0UWR5</accession>
<evidence type="ECO:0000313" key="1">
    <source>
        <dbReference type="EMBL" id="KAK8403976.1"/>
    </source>
</evidence>
<dbReference type="AlphaFoldDB" id="A0AAW0UWR5"/>
<protein>
    <submittedName>
        <fullName evidence="1">Uncharacterized protein</fullName>
    </submittedName>
</protein>
<reference evidence="1 2" key="1">
    <citation type="submission" date="2023-03" db="EMBL/GenBank/DDBJ databases">
        <title>High-quality genome of Scylla paramamosain provides insights in environmental adaptation.</title>
        <authorList>
            <person name="Zhang L."/>
        </authorList>
    </citation>
    <scope>NUCLEOTIDE SEQUENCE [LARGE SCALE GENOMIC DNA]</scope>
    <source>
        <strain evidence="1">LZ_2023a</strain>
        <tissue evidence="1">Muscle</tissue>
    </source>
</reference>
<organism evidence="1 2">
    <name type="scientific">Scylla paramamosain</name>
    <name type="common">Mud crab</name>
    <dbReference type="NCBI Taxonomy" id="85552"/>
    <lineage>
        <taxon>Eukaryota</taxon>
        <taxon>Metazoa</taxon>
        <taxon>Ecdysozoa</taxon>
        <taxon>Arthropoda</taxon>
        <taxon>Crustacea</taxon>
        <taxon>Multicrustacea</taxon>
        <taxon>Malacostraca</taxon>
        <taxon>Eumalacostraca</taxon>
        <taxon>Eucarida</taxon>
        <taxon>Decapoda</taxon>
        <taxon>Pleocyemata</taxon>
        <taxon>Brachyura</taxon>
        <taxon>Eubrachyura</taxon>
        <taxon>Portunoidea</taxon>
        <taxon>Portunidae</taxon>
        <taxon>Portuninae</taxon>
        <taxon>Scylla</taxon>
    </lineage>
</organism>
<sequence>MVVAVVEVGERGGGDSCTCRLIDSRSVPSPGPHLPPLQRGSANTRRMKQRIKIPLTVGCLAGPSLPVHSLPRQCHLRHCDTLICALPFLPSRLALLSYMRSRIFFVFPAVG</sequence>
<proteinExistence type="predicted"/>
<keyword evidence="2" id="KW-1185">Reference proteome</keyword>
<dbReference type="EMBL" id="JARAKH010000005">
    <property type="protein sequence ID" value="KAK8403976.1"/>
    <property type="molecule type" value="Genomic_DNA"/>
</dbReference>
<evidence type="ECO:0000313" key="2">
    <source>
        <dbReference type="Proteomes" id="UP001487740"/>
    </source>
</evidence>
<name>A0AAW0UWR5_SCYPA</name>
<gene>
    <name evidence="1" type="ORF">O3P69_000198</name>
</gene>
<dbReference type="Proteomes" id="UP001487740">
    <property type="component" value="Unassembled WGS sequence"/>
</dbReference>